<dbReference type="GO" id="GO:0034058">
    <property type="term" value="P:endosomal vesicle fusion"/>
    <property type="evidence" value="ECO:0007669"/>
    <property type="project" value="TreeGrafter"/>
</dbReference>
<dbReference type="InterPro" id="IPR011009">
    <property type="entry name" value="Kinase-like_dom_sf"/>
</dbReference>
<evidence type="ECO:0000256" key="2">
    <source>
        <dbReference type="ARBA" id="ARBA00022448"/>
    </source>
</evidence>
<dbReference type="SUPFAM" id="SSF56112">
    <property type="entry name" value="Protein kinase-like (PK-like)"/>
    <property type="match status" value="1"/>
</dbReference>
<accession>I0YM78</accession>
<evidence type="ECO:0000256" key="3">
    <source>
        <dbReference type="ARBA" id="ARBA00022490"/>
    </source>
</evidence>
<dbReference type="PROSITE" id="PS50219">
    <property type="entry name" value="CNH"/>
    <property type="match status" value="1"/>
</dbReference>
<feature type="compositionally biased region" description="Acidic residues" evidence="6">
    <location>
        <begin position="361"/>
        <end position="370"/>
    </location>
</feature>
<reference evidence="8 9" key="1">
    <citation type="journal article" date="2012" name="Genome Biol.">
        <title>The genome of the polar eukaryotic microalga coccomyxa subellipsoidea reveals traits of cold adaptation.</title>
        <authorList>
            <person name="Blanc G."/>
            <person name="Agarkova I."/>
            <person name="Grimwood J."/>
            <person name="Kuo A."/>
            <person name="Brueggeman A."/>
            <person name="Dunigan D."/>
            <person name="Gurnon J."/>
            <person name="Ladunga I."/>
            <person name="Lindquist E."/>
            <person name="Lucas S."/>
            <person name="Pangilinan J."/>
            <person name="Proschold T."/>
            <person name="Salamov A."/>
            <person name="Schmutz J."/>
            <person name="Weeks D."/>
            <person name="Yamada T."/>
            <person name="Claverie J.M."/>
            <person name="Grigoriev I."/>
            <person name="Van Etten J."/>
            <person name="Lomsadze A."/>
            <person name="Borodovsky M."/>
        </authorList>
    </citation>
    <scope>NUCLEOTIDE SEQUENCE [LARGE SCALE GENOMIC DNA]</scope>
    <source>
        <strain evidence="8 9">C-169</strain>
    </source>
</reference>
<dbReference type="eggNOG" id="KOG2063">
    <property type="taxonomic scope" value="Eukaryota"/>
</dbReference>
<dbReference type="Pfam" id="PF00780">
    <property type="entry name" value="CNH"/>
    <property type="match status" value="1"/>
</dbReference>
<dbReference type="GeneID" id="17037465"/>
<gene>
    <name evidence="8" type="ORF">COCSUDRAFT_58773</name>
</gene>
<dbReference type="PROSITE" id="PS50236">
    <property type="entry name" value="CHCR"/>
    <property type="match status" value="1"/>
</dbReference>
<protein>
    <recommendedName>
        <fullName evidence="7">CNH domain-containing protein</fullName>
    </recommendedName>
</protein>
<dbReference type="RefSeq" id="XP_005644041.1">
    <property type="nucleotide sequence ID" value="XM_005643984.1"/>
</dbReference>
<dbReference type="Gene3D" id="1.10.510.10">
    <property type="entry name" value="Transferase(Phosphotransferase) domain 1"/>
    <property type="match status" value="1"/>
</dbReference>
<evidence type="ECO:0000313" key="8">
    <source>
        <dbReference type="EMBL" id="EIE19497.1"/>
    </source>
</evidence>
<dbReference type="eggNOG" id="KOG1164">
    <property type="taxonomic scope" value="Eukaryota"/>
</dbReference>
<dbReference type="PANTHER" id="PTHR12894:SF27">
    <property type="entry name" value="TRANSFORMING GROWTH FACTOR-BETA RECEPTOR-ASSOCIATED PROTEIN 1"/>
    <property type="match status" value="1"/>
</dbReference>
<feature type="region of interest" description="Disordered" evidence="6">
    <location>
        <begin position="587"/>
        <end position="621"/>
    </location>
</feature>
<comment type="caution">
    <text evidence="8">The sequence shown here is derived from an EMBL/GenBank/DDBJ whole genome shotgun (WGS) entry which is preliminary data.</text>
</comment>
<feature type="repeat" description="CHCR" evidence="5">
    <location>
        <begin position="528"/>
        <end position="720"/>
    </location>
</feature>
<organism evidence="8 9">
    <name type="scientific">Coccomyxa subellipsoidea (strain C-169)</name>
    <name type="common">Green microalga</name>
    <dbReference type="NCBI Taxonomy" id="574566"/>
    <lineage>
        <taxon>Eukaryota</taxon>
        <taxon>Viridiplantae</taxon>
        <taxon>Chlorophyta</taxon>
        <taxon>core chlorophytes</taxon>
        <taxon>Trebouxiophyceae</taxon>
        <taxon>Trebouxiophyceae incertae sedis</taxon>
        <taxon>Coccomyxaceae</taxon>
        <taxon>Coccomyxa</taxon>
        <taxon>Coccomyxa subellipsoidea</taxon>
    </lineage>
</organism>
<keyword evidence="3" id="KW-0963">Cytoplasm</keyword>
<evidence type="ECO:0000256" key="4">
    <source>
        <dbReference type="ARBA" id="ARBA00022927"/>
    </source>
</evidence>
<dbReference type="AlphaFoldDB" id="I0YM78"/>
<evidence type="ECO:0000259" key="7">
    <source>
        <dbReference type="PROSITE" id="PS50219"/>
    </source>
</evidence>
<dbReference type="InterPro" id="IPR032914">
    <property type="entry name" value="Vam6/VPS39/TRAP1"/>
</dbReference>
<dbReference type="GO" id="GO:0006886">
    <property type="term" value="P:intracellular protein transport"/>
    <property type="evidence" value="ECO:0007669"/>
    <property type="project" value="UniProtKB-UniRule"/>
</dbReference>
<dbReference type="InterPro" id="IPR019452">
    <property type="entry name" value="VPS39/TGF_beta_rcpt-assoc_1"/>
</dbReference>
<dbReference type="Pfam" id="PF10366">
    <property type="entry name" value="Vps39_1"/>
    <property type="match status" value="1"/>
</dbReference>
<dbReference type="EMBL" id="AGSI01000019">
    <property type="protein sequence ID" value="EIE19497.1"/>
    <property type="molecule type" value="Genomic_DNA"/>
</dbReference>
<evidence type="ECO:0000256" key="5">
    <source>
        <dbReference type="PROSITE-ProRule" id="PRU01006"/>
    </source>
</evidence>
<keyword evidence="9" id="KW-1185">Reference proteome</keyword>
<evidence type="ECO:0000256" key="6">
    <source>
        <dbReference type="SAM" id="MobiDB-lite"/>
    </source>
</evidence>
<keyword evidence="2" id="KW-0813">Transport</keyword>
<dbReference type="InterPro" id="IPR000547">
    <property type="entry name" value="Clathrin_H-chain/VPS_repeat"/>
</dbReference>
<keyword evidence="4" id="KW-0653">Protein transport</keyword>
<dbReference type="KEGG" id="csl:COCSUDRAFT_58773"/>
<feature type="domain" description="CNH" evidence="7">
    <location>
        <begin position="1"/>
        <end position="238"/>
    </location>
</feature>
<dbReference type="Proteomes" id="UP000007264">
    <property type="component" value="Unassembled WGS sequence"/>
</dbReference>
<proteinExistence type="predicted"/>
<sequence>MIAHDGTNPDGQWQVTKAYKNFGQRRILQLRVWKSKNLLFSLSDEGVNAHHLPAFKLACQANRTRGANRFAFDETRAMLCVAAKRRLILLHYNGNEFVELKELGLPDRVMAMGWCGDNVCLGFQREYATVHANTGALSELFSSGKAGTPVITQLASGELLLAKDNIGIFIGTDGKPSRKVGLTWSDAPLAAVYSHPYVIALLPNHIEVRSAQHISQQGLAQVLPVKGMDVVGQNPSSSGDVFVASSSSDLGIRRLAPFPFADQASALAERGEFGAALELAALIPSTQAKARRTLNDTLHIQYGHHLFASKEYDEAMAHFGMCSRYKLTDVAEPKGKEYKKAVSVLLPYLLSHRTRLASVEQDYDDEEEAAESTSTEEERRHDTTAELSGLTAEQHAQLAEAVDTAILKAMLEMDDTGALLRFVQRPNQVSLADGETALRAVGRYSELVALYQSRGRYEAALDLLRSLALAPGELSVAPQGASAELAGLTGVWAAVKCLVSVGSKHVDLIKAHARWIVRADPEAGLEMFTEMRPALPPETVLPILTNEVPTLCAPYLEAALEMGLASPAKFHNELALIYLRMAKERRDSDGGASTSGMEEGRDEGKASNGQPQKTHLPARQDPLQRLKDLIVKSQHIDAKRILLVVPSEDQRFLEVRALLLEHLGRHQEALEIYVHQMKDPRLAEAYCDRMYEAAAKQKGQQSGAQMAAWSGLASQPNYDMYLALIQVYLERQDNVPDSARKGRAPDSSNWEAVARLLSRKHDRIDSLHALDLLPGEVPLKAALPFLEGALRAGGEKRRNSAVVKSLRRSENLQLREEDEKDVLEELQLARRRASAITDFHGATGIPQVYSSGSVEVGDCTHHYIIMQRLGSNLDALIRQDVISKSNFAKVHLDIKPGNFCMHHKSRDPAEGVYIIDFGGARRATWAEDTDDEYVYFGTADYSGSIAMLQQMMPGPSDDIESLCYSFLHMWNNELPWKVTEKFEMEEDGWTVEDIVKMLELRKEKWKELCHEKVIPLFLQQLHQYAMSLKTYEMPDYRHIRRIINSAQFTPLQQPAHARTKRRASEPAAVGPRDYKRLYTAVEAHWLQPEE</sequence>
<name>I0YM78_COCSC</name>
<dbReference type="PANTHER" id="PTHR12894">
    <property type="entry name" value="CNH DOMAIN CONTAINING"/>
    <property type="match status" value="1"/>
</dbReference>
<evidence type="ECO:0000313" key="9">
    <source>
        <dbReference type="Proteomes" id="UP000007264"/>
    </source>
</evidence>
<dbReference type="GO" id="GO:0006914">
    <property type="term" value="P:autophagy"/>
    <property type="evidence" value="ECO:0007669"/>
    <property type="project" value="TreeGrafter"/>
</dbReference>
<dbReference type="GO" id="GO:0016020">
    <property type="term" value="C:membrane"/>
    <property type="evidence" value="ECO:0007669"/>
    <property type="project" value="TreeGrafter"/>
</dbReference>
<comment type="subcellular location">
    <subcellularLocation>
        <location evidence="1">Cytoplasm</location>
    </subcellularLocation>
</comment>
<feature type="region of interest" description="Disordered" evidence="6">
    <location>
        <begin position="360"/>
        <end position="387"/>
    </location>
</feature>
<dbReference type="GO" id="GO:0005737">
    <property type="term" value="C:cytoplasm"/>
    <property type="evidence" value="ECO:0007669"/>
    <property type="project" value="UniProtKB-SubCell"/>
</dbReference>
<evidence type="ECO:0000256" key="1">
    <source>
        <dbReference type="ARBA" id="ARBA00004496"/>
    </source>
</evidence>
<dbReference type="InterPro" id="IPR001180">
    <property type="entry name" value="CNH_dom"/>
</dbReference>
<dbReference type="OrthoDB" id="5325112at2759"/>
<dbReference type="STRING" id="574566.I0YM78"/>